<evidence type="ECO:0000313" key="3">
    <source>
        <dbReference type="EMBL" id="KAK5090486.1"/>
    </source>
</evidence>
<dbReference type="EMBL" id="JAVRRJ010000001">
    <property type="protein sequence ID" value="KAK5090486.1"/>
    <property type="molecule type" value="Genomic_DNA"/>
</dbReference>
<protein>
    <submittedName>
        <fullName evidence="3">Uncharacterized protein</fullName>
    </submittedName>
</protein>
<proteinExistence type="predicted"/>
<gene>
    <name evidence="3" type="ORF">LTR05_000658</name>
</gene>
<keyword evidence="1" id="KW-0175">Coiled coil</keyword>
<feature type="coiled-coil region" evidence="1">
    <location>
        <begin position="182"/>
        <end position="209"/>
    </location>
</feature>
<sequence length="236" mass="27180">MTVHTEPHASRDATHRVGQHQDFSTTAINERLQSQRARTADNSVDEQEYVLTLLTDPAHHEYMTSFRKKYFPAKLNKLEAHITMFHALPESKLESDVLPAIQDITSKTSEYRIRATNAFRLSKGVAIAVADDIEHPKMGSHKRNMTRIIHAELRKEWSGWLSEQDSAPPKLHYTVMNKVTDDKVINNALHELHEELSRAEKERPELESAVKGLTLWKYERGFWNDPQHFIFGKGTS</sequence>
<reference evidence="3 4" key="1">
    <citation type="submission" date="2023-08" db="EMBL/GenBank/DDBJ databases">
        <title>Black Yeasts Isolated from many extreme environments.</title>
        <authorList>
            <person name="Coleine C."/>
            <person name="Stajich J.E."/>
            <person name="Selbmann L."/>
        </authorList>
    </citation>
    <scope>NUCLEOTIDE SEQUENCE [LARGE SCALE GENOMIC DNA]</scope>
    <source>
        <strain evidence="3 4">CCFEE 5910</strain>
    </source>
</reference>
<dbReference type="AlphaFoldDB" id="A0AAN7T7S5"/>
<dbReference type="Proteomes" id="UP001309876">
    <property type="component" value="Unassembled WGS sequence"/>
</dbReference>
<keyword evidence="4" id="KW-1185">Reference proteome</keyword>
<feature type="region of interest" description="Disordered" evidence="2">
    <location>
        <begin position="1"/>
        <end position="22"/>
    </location>
</feature>
<name>A0AAN7T7S5_9EURO</name>
<comment type="caution">
    <text evidence="3">The sequence shown here is derived from an EMBL/GenBank/DDBJ whole genome shotgun (WGS) entry which is preliminary data.</text>
</comment>
<feature type="compositionally biased region" description="Basic and acidic residues" evidence="2">
    <location>
        <begin position="1"/>
        <end position="15"/>
    </location>
</feature>
<dbReference type="Pfam" id="PF13563">
    <property type="entry name" value="2_5_RNA_ligase2"/>
    <property type="match status" value="1"/>
</dbReference>
<evidence type="ECO:0000313" key="4">
    <source>
        <dbReference type="Proteomes" id="UP001309876"/>
    </source>
</evidence>
<organism evidence="3 4">
    <name type="scientific">Lithohypha guttulata</name>
    <dbReference type="NCBI Taxonomy" id="1690604"/>
    <lineage>
        <taxon>Eukaryota</taxon>
        <taxon>Fungi</taxon>
        <taxon>Dikarya</taxon>
        <taxon>Ascomycota</taxon>
        <taxon>Pezizomycotina</taxon>
        <taxon>Eurotiomycetes</taxon>
        <taxon>Chaetothyriomycetidae</taxon>
        <taxon>Chaetothyriales</taxon>
        <taxon>Trichomeriaceae</taxon>
        <taxon>Lithohypha</taxon>
    </lineage>
</organism>
<evidence type="ECO:0000256" key="1">
    <source>
        <dbReference type="SAM" id="Coils"/>
    </source>
</evidence>
<accession>A0AAN7T7S5</accession>
<evidence type="ECO:0000256" key="2">
    <source>
        <dbReference type="SAM" id="MobiDB-lite"/>
    </source>
</evidence>